<protein>
    <recommendedName>
        <fullName evidence="2">Helicase C-terminal domain-containing protein</fullName>
    </recommendedName>
</protein>
<reference evidence="1" key="1">
    <citation type="journal article" date="2015" name="Nature">
        <title>Complex archaea that bridge the gap between prokaryotes and eukaryotes.</title>
        <authorList>
            <person name="Spang A."/>
            <person name="Saw J.H."/>
            <person name="Jorgensen S.L."/>
            <person name="Zaremba-Niedzwiedzka K."/>
            <person name="Martijn J."/>
            <person name="Lind A.E."/>
            <person name="van Eijk R."/>
            <person name="Schleper C."/>
            <person name="Guy L."/>
            <person name="Ettema T.J."/>
        </authorList>
    </citation>
    <scope>NUCLEOTIDE SEQUENCE</scope>
</reference>
<dbReference type="SUPFAM" id="SSF52540">
    <property type="entry name" value="P-loop containing nucleoside triphosphate hydrolases"/>
    <property type="match status" value="1"/>
</dbReference>
<feature type="non-terminal residue" evidence="1">
    <location>
        <position position="1"/>
    </location>
</feature>
<accession>A0A0F9CXF1</accession>
<comment type="caution">
    <text evidence="1">The sequence shown here is derived from an EMBL/GenBank/DDBJ whole genome shotgun (WGS) entry which is preliminary data.</text>
</comment>
<dbReference type="InterPro" id="IPR027417">
    <property type="entry name" value="P-loop_NTPase"/>
</dbReference>
<dbReference type="AlphaFoldDB" id="A0A0F9CXF1"/>
<proteinExistence type="predicted"/>
<sequence length="273" mass="31748">KYYLRVDKGWYIRRGAKKQIVDRLAKLAYYVHEDDVLKLPPIRHYVKACPMTGVQRRMYEKVLTEWEVQLRNGDTFDVDHTIVQLSKLKQIASGFIYDQEKKAHYIKSRKLKLLMSLLHDNDELGRKKKVVVWASHTAEIEAILCEAKKQGIRSVGFYGSNRRKKLEARKRFRDYADIRLFVGQVDSGVGMNELIVADTAVYYSNSFKVVSRQQSLRRIRRKGTRAKVITYIDLVTEKTVDRHVLQSVETKMALASFILDAIKRGVPIRSLLT</sequence>
<evidence type="ECO:0000313" key="1">
    <source>
        <dbReference type="EMBL" id="KKL54058.1"/>
    </source>
</evidence>
<dbReference type="PANTHER" id="PTHR10799">
    <property type="entry name" value="SNF2/RAD54 HELICASE FAMILY"/>
    <property type="match status" value="1"/>
</dbReference>
<organism evidence="1">
    <name type="scientific">marine sediment metagenome</name>
    <dbReference type="NCBI Taxonomy" id="412755"/>
    <lineage>
        <taxon>unclassified sequences</taxon>
        <taxon>metagenomes</taxon>
        <taxon>ecological metagenomes</taxon>
    </lineage>
</organism>
<gene>
    <name evidence="1" type="ORF">LCGC14_2269200</name>
</gene>
<evidence type="ECO:0008006" key="2">
    <source>
        <dbReference type="Google" id="ProtNLM"/>
    </source>
</evidence>
<dbReference type="Gene3D" id="3.40.50.300">
    <property type="entry name" value="P-loop containing nucleotide triphosphate hydrolases"/>
    <property type="match status" value="1"/>
</dbReference>
<name>A0A0F9CXF1_9ZZZZ</name>
<dbReference type="EMBL" id="LAZR01031333">
    <property type="protein sequence ID" value="KKL54058.1"/>
    <property type="molecule type" value="Genomic_DNA"/>
</dbReference>